<protein>
    <submittedName>
        <fullName evidence="3">DnaD domain protein</fullName>
    </submittedName>
</protein>
<dbReference type="InterPro" id="IPR006343">
    <property type="entry name" value="DnaB/C_C"/>
</dbReference>
<accession>A0A8J6JK63</accession>
<dbReference type="SUPFAM" id="SSF158499">
    <property type="entry name" value="DnaD domain-like"/>
    <property type="match status" value="1"/>
</dbReference>
<evidence type="ECO:0000313" key="3">
    <source>
        <dbReference type="EMBL" id="MBC5736764.1"/>
    </source>
</evidence>
<keyword evidence="4" id="KW-1185">Reference proteome</keyword>
<dbReference type="NCBIfam" id="TIGR01446">
    <property type="entry name" value="DnaD_dom"/>
    <property type="match status" value="1"/>
</dbReference>
<evidence type="ECO:0000256" key="1">
    <source>
        <dbReference type="ARBA" id="ARBA00093462"/>
    </source>
</evidence>
<reference evidence="3" key="1">
    <citation type="submission" date="2020-08" db="EMBL/GenBank/DDBJ databases">
        <title>Genome public.</title>
        <authorList>
            <person name="Liu C."/>
            <person name="Sun Q."/>
        </authorList>
    </citation>
    <scope>NUCLEOTIDE SEQUENCE</scope>
    <source>
        <strain evidence="3">NSJ-52</strain>
    </source>
</reference>
<feature type="domain" description="DnaB/C C-terminal" evidence="2">
    <location>
        <begin position="216"/>
        <end position="277"/>
    </location>
</feature>
<evidence type="ECO:0000259" key="2">
    <source>
        <dbReference type="Pfam" id="PF07261"/>
    </source>
</evidence>
<comment type="similarity">
    <text evidence="1">Belongs to the DnaB/DnaD family.</text>
</comment>
<evidence type="ECO:0000313" key="4">
    <source>
        <dbReference type="Proteomes" id="UP000607645"/>
    </source>
</evidence>
<sequence>MTVDPLIPGGVVSLSGEAADRLLAAGSGDAALLYLALLRRGGQADLNTANRALKWSGERLAGAYDALVKAGLADKTPPAPSVPVLEGADEPPEYRAEDIAREMGDGESPFPGLVGEVQRRLGKILSTADLKTLYTVYDYLALPAEVICLLVSWCVEEQERKYGPGRKPRMPQIRKAAFAWRRLGLDTAEAVEAYLRRQSALHSREGAVLAMMGVAGRPAVDEERKYISAWVEMGFDDDVIRLAYERTLFKKQNMNWAYMNAILKKWHEKGLHTMGEVLSKDSKWRQAAAAGQPDAGRVNDDIQWMQEFLAREKAGEEGK</sequence>
<dbReference type="AlphaFoldDB" id="A0A8J6JK63"/>
<organism evidence="3 4">
    <name type="scientific">Lawsonibacter faecis</name>
    <dbReference type="NCBI Taxonomy" id="2763052"/>
    <lineage>
        <taxon>Bacteria</taxon>
        <taxon>Bacillati</taxon>
        <taxon>Bacillota</taxon>
        <taxon>Clostridia</taxon>
        <taxon>Eubacteriales</taxon>
        <taxon>Oscillospiraceae</taxon>
        <taxon>Lawsonibacter</taxon>
    </lineage>
</organism>
<proteinExistence type="inferred from homology"/>
<name>A0A8J6JK63_9FIRM</name>
<dbReference type="RefSeq" id="WP_186918860.1">
    <property type="nucleotide sequence ID" value="NZ_JACOPQ010000004.1"/>
</dbReference>
<dbReference type="Gene3D" id="1.10.10.630">
    <property type="entry name" value="DnaD domain-like"/>
    <property type="match status" value="2"/>
</dbReference>
<comment type="caution">
    <text evidence="3">The sequence shown here is derived from an EMBL/GenBank/DDBJ whole genome shotgun (WGS) entry which is preliminary data.</text>
</comment>
<dbReference type="InterPro" id="IPR034829">
    <property type="entry name" value="DnaD-like_sf"/>
</dbReference>
<dbReference type="Proteomes" id="UP000607645">
    <property type="component" value="Unassembled WGS sequence"/>
</dbReference>
<gene>
    <name evidence="3" type="ORF">H8S62_07035</name>
</gene>
<dbReference type="EMBL" id="JACOPQ010000004">
    <property type="protein sequence ID" value="MBC5736764.1"/>
    <property type="molecule type" value="Genomic_DNA"/>
</dbReference>
<dbReference type="Pfam" id="PF07261">
    <property type="entry name" value="DnaB_2"/>
    <property type="match status" value="1"/>
</dbReference>